<evidence type="ECO:0000313" key="2">
    <source>
        <dbReference type="Proteomes" id="UP000002282"/>
    </source>
</evidence>
<keyword evidence="2" id="KW-1185">Reference proteome</keyword>
<proteinExistence type="predicted"/>
<dbReference type="KEGG" id="dya:Dyak_GE19358"/>
<accession>B4NXN0</accession>
<dbReference type="eggNOG" id="KOG4186">
    <property type="taxonomic scope" value="Eukaryota"/>
</dbReference>
<protein>
    <submittedName>
        <fullName evidence="1">Uncharacterized protein</fullName>
    </submittedName>
</protein>
<sequence>MSNAIFTSQKPEAHIYLNVVRSLRNFSLDGYKLHKLPECFALARLSVDLLHTVCILARGSLWGISHSSLYMVSLETVSAGLEICEILTGRQLTK</sequence>
<name>B4NXN0_DROYA</name>
<dbReference type="AlphaFoldDB" id="B4NXN0"/>
<gene>
    <name evidence="1" type="primary">Dyak\GE19358</name>
    <name evidence="1" type="synonym">dyak_GLEANR_3131</name>
    <name evidence="1" type="synonym">GE19358</name>
    <name evidence="1" type="ORF">Dyak_GE19358</name>
</gene>
<dbReference type="Proteomes" id="UP000002282">
    <property type="component" value="Chromosome 2L"/>
</dbReference>
<dbReference type="EMBL" id="CM000157">
    <property type="protein sequence ID" value="EDW89655.2"/>
    <property type="molecule type" value="Genomic_DNA"/>
</dbReference>
<reference evidence="1 2" key="1">
    <citation type="journal article" date="2007" name="Nature">
        <title>Evolution of genes and genomes on the Drosophila phylogeny.</title>
        <authorList>
            <consortium name="Drosophila 12 Genomes Consortium"/>
            <person name="Clark A.G."/>
            <person name="Eisen M.B."/>
            <person name="Smith D.R."/>
            <person name="Bergman C.M."/>
            <person name="Oliver B."/>
            <person name="Markow T.A."/>
            <person name="Kaufman T.C."/>
            <person name="Kellis M."/>
            <person name="Gelbart W."/>
            <person name="Iyer V.N."/>
            <person name="Pollard D.A."/>
            <person name="Sackton T.B."/>
            <person name="Larracuente A.M."/>
            <person name="Singh N.D."/>
            <person name="Abad J.P."/>
            <person name="Abt D.N."/>
            <person name="Adryan B."/>
            <person name="Aguade M."/>
            <person name="Akashi H."/>
            <person name="Anderson W.W."/>
            <person name="Aquadro C.F."/>
            <person name="Ardell D.H."/>
            <person name="Arguello R."/>
            <person name="Artieri C.G."/>
            <person name="Barbash D.A."/>
            <person name="Barker D."/>
            <person name="Barsanti P."/>
            <person name="Batterham P."/>
            <person name="Batzoglou S."/>
            <person name="Begun D."/>
            <person name="Bhutkar A."/>
            <person name="Blanco E."/>
            <person name="Bosak S.A."/>
            <person name="Bradley R.K."/>
            <person name="Brand A.D."/>
            <person name="Brent M.R."/>
            <person name="Brooks A.N."/>
            <person name="Brown R.H."/>
            <person name="Butlin R.K."/>
            <person name="Caggese C."/>
            <person name="Calvi B.R."/>
            <person name="Bernardo de Carvalho A."/>
            <person name="Caspi A."/>
            <person name="Castrezana S."/>
            <person name="Celniker S.E."/>
            <person name="Chang J.L."/>
            <person name="Chapple C."/>
            <person name="Chatterji S."/>
            <person name="Chinwalla A."/>
            <person name="Civetta A."/>
            <person name="Clifton S.W."/>
            <person name="Comeron J.M."/>
            <person name="Costello J.C."/>
            <person name="Coyne J.A."/>
            <person name="Daub J."/>
            <person name="David R.G."/>
            <person name="Delcher A.L."/>
            <person name="Delehaunty K."/>
            <person name="Do C.B."/>
            <person name="Ebling H."/>
            <person name="Edwards K."/>
            <person name="Eickbush T."/>
            <person name="Evans J.D."/>
            <person name="Filipski A."/>
            <person name="Findeiss S."/>
            <person name="Freyhult E."/>
            <person name="Fulton L."/>
            <person name="Fulton R."/>
            <person name="Garcia A.C."/>
            <person name="Gardiner A."/>
            <person name="Garfield D.A."/>
            <person name="Garvin B.E."/>
            <person name="Gibson G."/>
            <person name="Gilbert D."/>
            <person name="Gnerre S."/>
            <person name="Godfrey J."/>
            <person name="Good R."/>
            <person name="Gotea V."/>
            <person name="Gravely B."/>
            <person name="Greenberg A.J."/>
            <person name="Griffiths-Jones S."/>
            <person name="Gross S."/>
            <person name="Guigo R."/>
            <person name="Gustafson E.A."/>
            <person name="Haerty W."/>
            <person name="Hahn M.W."/>
            <person name="Halligan D.L."/>
            <person name="Halpern A.L."/>
            <person name="Halter G.M."/>
            <person name="Han M.V."/>
            <person name="Heger A."/>
            <person name="Hillier L."/>
            <person name="Hinrichs A.S."/>
            <person name="Holmes I."/>
            <person name="Hoskins R.A."/>
            <person name="Hubisz M.J."/>
            <person name="Hultmark D."/>
            <person name="Huntley M.A."/>
            <person name="Jaffe D.B."/>
            <person name="Jagadeeshan S."/>
            <person name="Jeck W.R."/>
            <person name="Johnson J."/>
            <person name="Jones C.D."/>
            <person name="Jordan W.C."/>
            <person name="Karpen G.H."/>
            <person name="Kataoka E."/>
            <person name="Keightley P.D."/>
            <person name="Kheradpour P."/>
            <person name="Kirkness E.F."/>
            <person name="Koerich L.B."/>
            <person name="Kristiansen K."/>
            <person name="Kudrna D."/>
            <person name="Kulathinal R.J."/>
            <person name="Kumar S."/>
            <person name="Kwok R."/>
            <person name="Lander E."/>
            <person name="Langley C.H."/>
            <person name="Lapoint R."/>
            <person name="Lazzaro B.P."/>
            <person name="Lee S.J."/>
            <person name="Levesque L."/>
            <person name="Li R."/>
            <person name="Lin C.F."/>
            <person name="Lin M.F."/>
            <person name="Lindblad-Toh K."/>
            <person name="Llopart A."/>
            <person name="Long M."/>
            <person name="Low L."/>
            <person name="Lozovsky E."/>
            <person name="Lu J."/>
            <person name="Luo M."/>
            <person name="Machado C.A."/>
            <person name="Makalowski W."/>
            <person name="Marzo M."/>
            <person name="Matsuda M."/>
            <person name="Matzkin L."/>
            <person name="McAllister B."/>
            <person name="McBride C.S."/>
            <person name="McKernan B."/>
            <person name="McKernan K."/>
            <person name="Mendez-Lago M."/>
            <person name="Minx P."/>
            <person name="Mollenhauer M.U."/>
            <person name="Montooth K."/>
            <person name="Mount S.M."/>
            <person name="Mu X."/>
            <person name="Myers E."/>
            <person name="Negre B."/>
            <person name="Newfeld S."/>
            <person name="Nielsen R."/>
            <person name="Noor M.A."/>
            <person name="O'Grady P."/>
            <person name="Pachter L."/>
            <person name="Papaceit M."/>
            <person name="Parisi M.J."/>
            <person name="Parisi M."/>
            <person name="Parts L."/>
            <person name="Pedersen J.S."/>
            <person name="Pesole G."/>
            <person name="Phillippy A.M."/>
            <person name="Ponting C.P."/>
            <person name="Pop M."/>
            <person name="Porcelli D."/>
            <person name="Powell J.R."/>
            <person name="Prohaska S."/>
            <person name="Pruitt K."/>
            <person name="Puig M."/>
            <person name="Quesneville H."/>
            <person name="Ram K.R."/>
            <person name="Rand D."/>
            <person name="Rasmussen M.D."/>
            <person name="Reed L.K."/>
            <person name="Reenan R."/>
            <person name="Reily A."/>
            <person name="Remington K.A."/>
            <person name="Rieger T.T."/>
            <person name="Ritchie M.G."/>
            <person name="Robin C."/>
            <person name="Rogers Y.H."/>
            <person name="Rohde C."/>
            <person name="Rozas J."/>
            <person name="Rubenfield M.J."/>
            <person name="Ruiz A."/>
            <person name="Russo S."/>
            <person name="Salzberg S.L."/>
            <person name="Sanchez-Gracia A."/>
            <person name="Saranga D.J."/>
            <person name="Sato H."/>
            <person name="Schaeffer S.W."/>
            <person name="Schatz M.C."/>
            <person name="Schlenke T."/>
            <person name="Schwartz R."/>
            <person name="Segarra C."/>
            <person name="Singh R.S."/>
            <person name="Sirot L."/>
            <person name="Sirota M."/>
            <person name="Sisneros N.B."/>
            <person name="Smith C.D."/>
            <person name="Smith T.F."/>
            <person name="Spieth J."/>
            <person name="Stage D.E."/>
            <person name="Stark A."/>
            <person name="Stephan W."/>
            <person name="Strausberg R.L."/>
            <person name="Strempel S."/>
            <person name="Sturgill D."/>
            <person name="Sutton G."/>
            <person name="Sutton G.G."/>
            <person name="Tao W."/>
            <person name="Teichmann S."/>
            <person name="Tobari Y.N."/>
            <person name="Tomimura Y."/>
            <person name="Tsolas J.M."/>
            <person name="Valente V.L."/>
            <person name="Venter E."/>
            <person name="Venter J.C."/>
            <person name="Vicario S."/>
            <person name="Vieira F.G."/>
            <person name="Vilella A.J."/>
            <person name="Villasante A."/>
            <person name="Walenz B."/>
            <person name="Wang J."/>
            <person name="Wasserman M."/>
            <person name="Watts T."/>
            <person name="Wilson D."/>
            <person name="Wilson R.K."/>
            <person name="Wing R.A."/>
            <person name="Wolfner M.F."/>
            <person name="Wong A."/>
            <person name="Wong G.K."/>
            <person name="Wu C.I."/>
            <person name="Wu G."/>
            <person name="Yamamoto D."/>
            <person name="Yang H.P."/>
            <person name="Yang S.P."/>
            <person name="Yorke J.A."/>
            <person name="Yoshida K."/>
            <person name="Zdobnov E."/>
            <person name="Zhang P."/>
            <person name="Zhang Y."/>
            <person name="Zimin A.V."/>
            <person name="Baldwin J."/>
            <person name="Abdouelleil A."/>
            <person name="Abdulkadir J."/>
            <person name="Abebe A."/>
            <person name="Abera B."/>
            <person name="Abreu J."/>
            <person name="Acer S.C."/>
            <person name="Aftuck L."/>
            <person name="Alexander A."/>
            <person name="An P."/>
            <person name="Anderson E."/>
            <person name="Anderson S."/>
            <person name="Arachi H."/>
            <person name="Azer M."/>
            <person name="Bachantsang P."/>
            <person name="Barry A."/>
            <person name="Bayul T."/>
            <person name="Berlin A."/>
            <person name="Bessette D."/>
            <person name="Bloom T."/>
            <person name="Blye J."/>
            <person name="Boguslavskiy L."/>
            <person name="Bonnet C."/>
            <person name="Boukhgalter B."/>
            <person name="Bourzgui I."/>
            <person name="Brown A."/>
            <person name="Cahill P."/>
            <person name="Channer S."/>
            <person name="Cheshatsang Y."/>
            <person name="Chuda L."/>
            <person name="Citroen M."/>
            <person name="Collymore A."/>
            <person name="Cooke P."/>
            <person name="Costello M."/>
            <person name="D'Aco K."/>
            <person name="Daza R."/>
            <person name="De Haan G."/>
            <person name="DeGray S."/>
            <person name="DeMaso C."/>
            <person name="Dhargay N."/>
            <person name="Dooley K."/>
            <person name="Dooley E."/>
            <person name="Doricent M."/>
            <person name="Dorje P."/>
            <person name="Dorjee K."/>
            <person name="Dupes A."/>
            <person name="Elong R."/>
            <person name="Falk J."/>
            <person name="Farina A."/>
            <person name="Faro S."/>
            <person name="Ferguson D."/>
            <person name="Fisher S."/>
            <person name="Foley C.D."/>
            <person name="Franke A."/>
            <person name="Friedrich D."/>
            <person name="Gadbois L."/>
            <person name="Gearin G."/>
            <person name="Gearin C.R."/>
            <person name="Giannoukos G."/>
            <person name="Goode T."/>
            <person name="Graham J."/>
            <person name="Grandbois E."/>
            <person name="Grewal S."/>
            <person name="Gyaltsen K."/>
            <person name="Hafez N."/>
            <person name="Hagos B."/>
            <person name="Hall J."/>
            <person name="Henson C."/>
            <person name="Hollinger A."/>
            <person name="Honan T."/>
            <person name="Huard M.D."/>
            <person name="Hughes L."/>
            <person name="Hurhula B."/>
            <person name="Husby M.E."/>
            <person name="Kamat A."/>
            <person name="Kanga B."/>
            <person name="Kashin S."/>
            <person name="Khazanovich D."/>
            <person name="Kisner P."/>
            <person name="Lance K."/>
            <person name="Lara M."/>
            <person name="Lee W."/>
            <person name="Lennon N."/>
            <person name="Letendre F."/>
            <person name="LeVine R."/>
            <person name="Lipovsky A."/>
            <person name="Liu X."/>
            <person name="Liu J."/>
            <person name="Liu S."/>
            <person name="Lokyitsang T."/>
            <person name="Lokyitsang Y."/>
            <person name="Lubonja R."/>
            <person name="Lui A."/>
            <person name="MacDonald P."/>
            <person name="Magnisalis V."/>
            <person name="Maru K."/>
            <person name="Matthews C."/>
            <person name="McCusker W."/>
            <person name="McDonough S."/>
            <person name="Mehta T."/>
            <person name="Meldrim J."/>
            <person name="Meneus L."/>
            <person name="Mihai O."/>
            <person name="Mihalev A."/>
            <person name="Mihova T."/>
            <person name="Mittelman R."/>
            <person name="Mlenga V."/>
            <person name="Montmayeur A."/>
            <person name="Mulrain L."/>
            <person name="Navidi A."/>
            <person name="Naylor J."/>
            <person name="Negash T."/>
            <person name="Nguyen T."/>
            <person name="Nguyen N."/>
            <person name="Nicol R."/>
            <person name="Norbu C."/>
            <person name="Norbu N."/>
            <person name="Novod N."/>
            <person name="O'Neill B."/>
            <person name="Osman S."/>
            <person name="Markiewicz E."/>
            <person name="Oyono O.L."/>
            <person name="Patti C."/>
            <person name="Phunkhang P."/>
            <person name="Pierre F."/>
            <person name="Priest M."/>
            <person name="Raghuraman S."/>
            <person name="Rege F."/>
            <person name="Reyes R."/>
            <person name="Rise C."/>
            <person name="Rogov P."/>
            <person name="Ross K."/>
            <person name="Ryan E."/>
            <person name="Settipalli S."/>
            <person name="Shea T."/>
            <person name="Sherpa N."/>
            <person name="Shi L."/>
            <person name="Shih D."/>
            <person name="Sparrow T."/>
            <person name="Spaulding J."/>
            <person name="Stalker J."/>
            <person name="Stange-Thomann N."/>
            <person name="Stavropoulos S."/>
            <person name="Stone C."/>
            <person name="Strader C."/>
            <person name="Tesfaye S."/>
            <person name="Thomson T."/>
            <person name="Thoulutsang Y."/>
            <person name="Thoulutsang D."/>
            <person name="Topham K."/>
            <person name="Topping I."/>
            <person name="Tsamla T."/>
            <person name="Vassiliev H."/>
            <person name="Vo A."/>
            <person name="Wangchuk T."/>
            <person name="Wangdi T."/>
            <person name="Weiand M."/>
            <person name="Wilkinson J."/>
            <person name="Wilson A."/>
            <person name="Yadav S."/>
            <person name="Young G."/>
            <person name="Yu Q."/>
            <person name="Zembek L."/>
            <person name="Zhong D."/>
            <person name="Zimmer A."/>
            <person name="Zwirko Z."/>
            <person name="Jaffe D.B."/>
            <person name="Alvarez P."/>
            <person name="Brockman W."/>
            <person name="Butler J."/>
            <person name="Chin C."/>
            <person name="Gnerre S."/>
            <person name="Grabherr M."/>
            <person name="Kleber M."/>
            <person name="Mauceli E."/>
            <person name="MacCallum I."/>
        </authorList>
    </citation>
    <scope>NUCLEOTIDE SEQUENCE [LARGE SCALE GENOMIC DNA]</scope>
    <source>
        <strain evidence="2">Tai18E2 / Tucson 14021-0261.01</strain>
    </source>
</reference>
<dbReference type="HOGENOM" id="CLU_2596909_0_0_1"/>
<reference evidence="1 2" key="2">
    <citation type="journal article" date="2007" name="PLoS Biol.">
        <title>Principles of genome evolution in the Drosophila melanogaster species group.</title>
        <authorList>
            <person name="Ranz J.M."/>
            <person name="Maurin D."/>
            <person name="Chan Y.S."/>
            <person name="von Grotthuss M."/>
            <person name="Hillier L.W."/>
            <person name="Roote J."/>
            <person name="Ashburner M."/>
            <person name="Bergman C.M."/>
        </authorList>
    </citation>
    <scope>NUCLEOTIDE SEQUENCE [LARGE SCALE GENOMIC DNA]</scope>
    <source>
        <strain evidence="2">Tai18E2 / Tucson 14021-0261.01</strain>
    </source>
</reference>
<organism evidence="1 2">
    <name type="scientific">Drosophila yakuba</name>
    <name type="common">Fruit fly</name>
    <dbReference type="NCBI Taxonomy" id="7245"/>
    <lineage>
        <taxon>Eukaryota</taxon>
        <taxon>Metazoa</taxon>
        <taxon>Ecdysozoa</taxon>
        <taxon>Arthropoda</taxon>
        <taxon>Hexapoda</taxon>
        <taxon>Insecta</taxon>
        <taxon>Pterygota</taxon>
        <taxon>Neoptera</taxon>
        <taxon>Endopterygota</taxon>
        <taxon>Diptera</taxon>
        <taxon>Brachycera</taxon>
        <taxon>Muscomorpha</taxon>
        <taxon>Ephydroidea</taxon>
        <taxon>Drosophilidae</taxon>
        <taxon>Drosophila</taxon>
        <taxon>Sophophora</taxon>
    </lineage>
</organism>
<evidence type="ECO:0000313" key="1">
    <source>
        <dbReference type="EMBL" id="EDW89655.2"/>
    </source>
</evidence>